<gene>
    <name evidence="5" type="ORF">BB561_005605</name>
</gene>
<keyword evidence="2" id="KW-0472">Membrane</keyword>
<evidence type="ECO:0000259" key="4">
    <source>
        <dbReference type="Pfam" id="PF16201"/>
    </source>
</evidence>
<dbReference type="GO" id="GO:0005730">
    <property type="term" value="C:nucleolus"/>
    <property type="evidence" value="ECO:0007669"/>
    <property type="project" value="TreeGrafter"/>
</dbReference>
<dbReference type="GO" id="GO:0000463">
    <property type="term" value="P:maturation of LSU-rRNA from tricistronic rRNA transcript (SSU-rRNA, 5.8S rRNA, LSU-rRNA)"/>
    <property type="evidence" value="ECO:0007669"/>
    <property type="project" value="TreeGrafter"/>
</dbReference>
<comment type="caution">
    <text evidence="5">The sequence shown here is derived from an EMBL/GenBank/DDBJ whole genome shotgun (WGS) entry which is preliminary data.</text>
</comment>
<proteinExistence type="predicted"/>
<organism evidence="5 6">
    <name type="scientific">Smittium simulii</name>
    <dbReference type="NCBI Taxonomy" id="133385"/>
    <lineage>
        <taxon>Eukaryota</taxon>
        <taxon>Fungi</taxon>
        <taxon>Fungi incertae sedis</taxon>
        <taxon>Zoopagomycota</taxon>
        <taxon>Kickxellomycotina</taxon>
        <taxon>Harpellomycetes</taxon>
        <taxon>Harpellales</taxon>
        <taxon>Legeriomycetaceae</taxon>
        <taxon>Smittium</taxon>
    </lineage>
</organism>
<protein>
    <recommendedName>
        <fullName evidence="7">Nucleolar pre-ribosomal-associated protein 1 C-terminal domain-containing protein</fullName>
    </recommendedName>
</protein>
<feature type="compositionally biased region" description="Basic residues" evidence="1">
    <location>
        <begin position="1"/>
        <end position="10"/>
    </location>
</feature>
<dbReference type="Pfam" id="PF11707">
    <property type="entry name" value="Npa1"/>
    <property type="match status" value="1"/>
</dbReference>
<keyword evidence="2" id="KW-0812">Transmembrane</keyword>
<feature type="non-terminal residue" evidence="5">
    <location>
        <position position="2686"/>
    </location>
</feature>
<dbReference type="InterPro" id="IPR039844">
    <property type="entry name" value="URB1"/>
</dbReference>
<keyword evidence="2" id="KW-1133">Transmembrane helix</keyword>
<feature type="domain" description="URB1 N-terminal" evidence="3">
    <location>
        <begin position="123"/>
        <end position="490"/>
    </location>
</feature>
<evidence type="ECO:0000256" key="2">
    <source>
        <dbReference type="SAM" id="Phobius"/>
    </source>
</evidence>
<dbReference type="STRING" id="133385.A0A2T9Y9J3"/>
<evidence type="ECO:0000256" key="1">
    <source>
        <dbReference type="SAM" id="MobiDB-lite"/>
    </source>
</evidence>
<accession>A0A2T9Y9J3</accession>
<feature type="region of interest" description="Disordered" evidence="1">
    <location>
        <begin position="1"/>
        <end position="23"/>
    </location>
</feature>
<sequence>MSLSKKIKLSHSKDTFPSTKSHYDPSTKDIFALEPSNFSETSSILDNSNDFVETFSTKNFDLLLIRFSSFRKFLSKMLKIRKDPQLQAEYEHMLRQLCEWDDRSNHFAILFDVTSELDLQDNPKFAKAFFLLLNKLLDVLSHKLLSNSGITVSKAFWSKNSPLILFYLSNNSSPAFLPLLQLLSSIASYKNPIISNEIIKFIHANPKISKKIAFSKNDFEVSELNSQSTSSSKIRPLWTTFVLFLLQVATTHNKEFMLDRFGLVNSLFNFLPYLSYTEVASTLLYIHNYILCDQKIKRKFRTDFICGNAFDQLVKLLNNTDHVPSSEFLSSLHLNHVSFSDHSNNLLNQITSTSDSIADFSYRFLLDIICTKDFIFSNQMHYFLFDFSKNSHFSSTLDNLPDFQSFANNSSNPATLSSSISLNTSYLSQKNIPDLYKVFRLITTKIKHTLSKKHYMLSIQILQTYPQLVPSFWKIVKFSTESRLSLVFLSNISFILNIMTIDSLFLKLDSKLLSRIDILEDIDSSILQSTNSIVEYMLPCQFNRLLLSKGVQHTSSNLVQYMILLIISKSLQNISLLRNRIKITIDTIRAHSLKTHSSIFYKEKAETLISNLTQLEAKVLQTVKRRLPEWSVILSIYRSTQLASKNQKSDNNQQSLPLDNTLNPSSNLFLESILRVISGYNKHYPEWILESRFDLLKLFHFESSDLYGPHSIFPNLAASSTFNSEKYLKLLQLQHIIDCLNYTNKDRILWFAESSIRFKAPNFELLSFPTTNFGILVSIFLSQSPTTNKLSKNALIKCIVDSEVLNQSDIRSLPIGDTLSKASTSNKLASAIVDSLYFSCNVGGYSKSSIARVASFSHFFENVYCSFYKDIYKYIDLTSKCLSSASQLHTSTVSENQIANIGLFLSIFIEKWISNYFSILKFSNNLPEEDYSLEIVKKSIEIESLQSFLFDKKIPDLSALFWLRDIITRFLGIYGTKSILFFNSFLKSCFDQCLDFVITQNQTSMSDQDSKFIFTISEITRNVFDKVMNPIYIGFDQYLIDCEYEYVSSSDNLIYPEPSANDLNAIKILAKFFYNFEFVSNDFDKLNFNDCISSLSTIALTISCSSQDIITQELTSLYKSDKDSNKNIKLNRIAIWYIYGCKLSSISQNALESIYPEINQELTTIGCCFAESIFTQLIFSNSSETLDFSLNQHSIVSKIISQPSTSNNYLGGLLYLVFYKIQCITRAGLNENYLSLRARSILYDYAFDFIKNRSSSNSKFSSLTSFTDMNLPTIADDFENFAEIFYKLIVSNLDISGNYSKSSIYQNYCSTLFLNRMATTSSCTIKNSDFSFDKLLENTISKLNISDDHTIKKTDTTHLITLICLILPLIDIKCSEKILFTIQENLDINNYKQNNNTFGIKISLLYESLIQITKRNYKLDINKFSVLIETLIGIYTLEVSSLSNKNSNILYPNPNQFNNEILNNKNIAINFSKTLLITIRLFYVPEVLDSSNLNFNTTESITTNNLTWPSDKIETTLIDSSYIYMNRLVAEKFTQNKVKETTTSSKESQSFYNEANLFEKFVSILPQIVNAAFDENETFILNNDAKDLLKILIVLSPSIKNALIAELSLRQTANENENNLSYSTLYDNIKISILVAYLFIENICTRYTDGAIRFNIFLSSNNILADKSNSSNSILSSKNFGYEIELLFALGKHLNTSGIYKQLFSEEGLNDKLKSNSDISKNYVSQLSVVYEAWLQNNANYTDLVELLEFIKKSEIFRALKTENFYQNQSNYENKLLLILSIVSSITFGFIRVNSHVEIGNNCVFDITSLVLDILISIKKLEGILSENCMRILEISILFVLTNVNTLLNLMESKHKISSNSLLNVEALKEYCSLVMSKYNTEITENVNIDICMTLGYDFKITVILLLLLCKSLNEKNLDCNSKTLETLPIIFSDMLIKFINHPQFLHSAYRSDRNIIISYISIMWSILSKLRLEKKYCLLSSKITYMLTSCYNGTISASDDVLLKLFYAYESRTEISLEDAIMSFGYKNSISLAKEQISNYHYGYDTILESKQQYILNELTPEKINSCIANIDSKKANRTAYSFYPKELDSENDLLVRDYLQAQSMQGQNNIELINSTENLILNSVHSSNLIKSNQNLEINSDIYNPRFLLKVFCSALSIDNGVDMKLLIKKNCLGLAFAAISSKCISDRIMGYYILTKILYLITHGERIEGRNQLKALLVNLQNSIDVKYKRIPYIISIFLLNSALIITRPDHKLYKFINKTILKSPKINLNSIPSFIGTIFPDNELTNDLRAFLFKIASFGSASYFTDRVIFQKFFVYEQMFSFDISPIVNNNLFDSSSATIALFNLSMKQNSLSLHHAMDSRDGLLATWIRQRISLIIQRYQYISGNFIKSIPDILICLGSILANSRLLMRILANSPTLIKKKPEDQTYESNQSTNIADCFDFYSYWVGSDINQSCAGSNFILDTSASILENLQSIICASEKERFKLSLEIITTISATLDSILSTVFMFVEMQLLKDNTSSSSSTKLNTKFFSQLILLISRADEIQNILGKNTILAPTVYLKPGFESISKDTIIKSCNIEILTQTSNIYSENISMIYSTNANITPVFSQYFYYSSSCVTLFKLLLLAADSIKNDYQCDLPGAIPSAAAGGPYHSAKRTRLEVPGAIPSAAAGGPYHSAKRTRL</sequence>
<dbReference type="Proteomes" id="UP000245383">
    <property type="component" value="Unassembled WGS sequence"/>
</dbReference>
<dbReference type="Pfam" id="PF16201">
    <property type="entry name" value="NopRA1"/>
    <property type="match status" value="1"/>
</dbReference>
<dbReference type="GO" id="GO:0000466">
    <property type="term" value="P:maturation of 5.8S rRNA from tricistronic rRNA transcript (SSU-rRNA, 5.8S rRNA, LSU-rRNA)"/>
    <property type="evidence" value="ECO:0007669"/>
    <property type="project" value="TreeGrafter"/>
</dbReference>
<feature type="transmembrane region" description="Helical" evidence="2">
    <location>
        <begin position="270"/>
        <end position="291"/>
    </location>
</feature>
<dbReference type="OrthoDB" id="72892at2759"/>
<dbReference type="EMBL" id="MBFR01000347">
    <property type="protein sequence ID" value="PVU88999.1"/>
    <property type="molecule type" value="Genomic_DNA"/>
</dbReference>
<dbReference type="InterPro" id="IPR021714">
    <property type="entry name" value="URB1_N"/>
</dbReference>
<evidence type="ECO:0000313" key="6">
    <source>
        <dbReference type="Proteomes" id="UP000245383"/>
    </source>
</evidence>
<evidence type="ECO:0008006" key="7">
    <source>
        <dbReference type="Google" id="ProtNLM"/>
    </source>
</evidence>
<feature type="domain" description="URB1 C-terminal" evidence="4">
    <location>
        <begin position="2175"/>
        <end position="2336"/>
    </location>
</feature>
<name>A0A2T9Y9J3_9FUNG</name>
<reference evidence="5 6" key="1">
    <citation type="journal article" date="2018" name="MBio">
        <title>Comparative Genomics Reveals the Core Gene Toolbox for the Fungus-Insect Symbiosis.</title>
        <authorList>
            <person name="Wang Y."/>
            <person name="Stata M."/>
            <person name="Wang W."/>
            <person name="Stajich J.E."/>
            <person name="White M.M."/>
            <person name="Moncalvo J.M."/>
        </authorList>
    </citation>
    <scope>NUCLEOTIDE SEQUENCE [LARGE SCALE GENOMIC DNA]</scope>
    <source>
        <strain evidence="5 6">SWE-8-4</strain>
    </source>
</reference>
<keyword evidence="6" id="KW-1185">Reference proteome</keyword>
<feature type="transmembrane region" description="Helical" evidence="2">
    <location>
        <begin position="485"/>
        <end position="506"/>
    </location>
</feature>
<evidence type="ECO:0000259" key="3">
    <source>
        <dbReference type="Pfam" id="PF11707"/>
    </source>
</evidence>
<dbReference type="PANTHER" id="PTHR13500:SF0">
    <property type="entry name" value="NUCLEOLAR PRE-RIBOSOMAL-ASSOCIATED PROTEIN 1"/>
    <property type="match status" value="1"/>
</dbReference>
<dbReference type="PANTHER" id="PTHR13500">
    <property type="entry name" value="NUCLEOLAR PRERIBOSOMAL-ASSOCIATED PROTEIN 1"/>
    <property type="match status" value="1"/>
</dbReference>
<evidence type="ECO:0000313" key="5">
    <source>
        <dbReference type="EMBL" id="PVU88999.1"/>
    </source>
</evidence>
<dbReference type="InterPro" id="IPR032436">
    <property type="entry name" value="URB1_C"/>
</dbReference>